<accession>A0A3N4QCL1</accession>
<evidence type="ECO:0000259" key="3">
    <source>
        <dbReference type="Pfam" id="PF02525"/>
    </source>
</evidence>
<dbReference type="AlphaFoldDB" id="A0A3N4QCL1"/>
<organism evidence="4 5">
    <name type="scientific">Chitinophaga lutea</name>
    <dbReference type="NCBI Taxonomy" id="2488634"/>
    <lineage>
        <taxon>Bacteria</taxon>
        <taxon>Pseudomonadati</taxon>
        <taxon>Bacteroidota</taxon>
        <taxon>Chitinophagia</taxon>
        <taxon>Chitinophagales</taxon>
        <taxon>Chitinophagaceae</taxon>
        <taxon>Chitinophaga</taxon>
    </lineage>
</organism>
<comment type="caution">
    <text evidence="4">The sequence shown here is derived from an EMBL/GenBank/DDBJ whole genome shotgun (WGS) entry which is preliminary data.</text>
</comment>
<dbReference type="GO" id="GO:0005829">
    <property type="term" value="C:cytosol"/>
    <property type="evidence" value="ECO:0007669"/>
    <property type="project" value="TreeGrafter"/>
</dbReference>
<protein>
    <submittedName>
        <fullName evidence="4">Flavodoxin family protein</fullName>
    </submittedName>
</protein>
<evidence type="ECO:0000313" key="4">
    <source>
        <dbReference type="EMBL" id="RPE13710.1"/>
    </source>
</evidence>
<dbReference type="InterPro" id="IPR051545">
    <property type="entry name" value="NAD(P)H_dehydrogenase_qn"/>
</dbReference>
<dbReference type="GO" id="GO:0003955">
    <property type="term" value="F:NAD(P)H dehydrogenase (quinone) activity"/>
    <property type="evidence" value="ECO:0007669"/>
    <property type="project" value="TreeGrafter"/>
</dbReference>
<dbReference type="PANTHER" id="PTHR10204">
    <property type="entry name" value="NAD P H OXIDOREDUCTASE-RELATED"/>
    <property type="match status" value="1"/>
</dbReference>
<evidence type="ECO:0000256" key="1">
    <source>
        <dbReference type="ARBA" id="ARBA00006252"/>
    </source>
</evidence>
<dbReference type="SUPFAM" id="SSF52218">
    <property type="entry name" value="Flavoproteins"/>
    <property type="match status" value="1"/>
</dbReference>
<dbReference type="EMBL" id="RPDH01000001">
    <property type="protein sequence ID" value="RPE13710.1"/>
    <property type="molecule type" value="Genomic_DNA"/>
</dbReference>
<name>A0A3N4QCL1_9BACT</name>
<dbReference type="PANTHER" id="PTHR10204:SF34">
    <property type="entry name" value="NAD(P)H DEHYDROGENASE [QUINONE] 1 ISOFORM 1"/>
    <property type="match status" value="1"/>
</dbReference>
<dbReference type="InterPro" id="IPR003680">
    <property type="entry name" value="Flavodoxin_fold"/>
</dbReference>
<evidence type="ECO:0000256" key="2">
    <source>
        <dbReference type="ARBA" id="ARBA00023002"/>
    </source>
</evidence>
<dbReference type="InterPro" id="IPR029039">
    <property type="entry name" value="Flavoprotein-like_sf"/>
</dbReference>
<keyword evidence="5" id="KW-1185">Reference proteome</keyword>
<reference evidence="4 5" key="1">
    <citation type="submission" date="2018-11" db="EMBL/GenBank/DDBJ databases">
        <title>Chitinophaga lutea sp.nov., isolate from arsenic contaminated soil.</title>
        <authorList>
            <person name="Zong Y."/>
        </authorList>
    </citation>
    <scope>NUCLEOTIDE SEQUENCE [LARGE SCALE GENOMIC DNA]</scope>
    <source>
        <strain evidence="4 5">ZY74</strain>
    </source>
</reference>
<gene>
    <name evidence="4" type="ORF">EGT74_09410</name>
</gene>
<sequence>MQSTKKILIIQGNPDNDSYSKALALAYKQGAEKAGHEVTLLTLNHLQFNPVLQHGYKQRTPWEPDLEMAWEKIRECHHMVWVYPTWWGTLPALLKGFIDRLFLPGKTFQYRQGSVLWDKLLKGKTARLITTMDSPAWYNWLVYRSAGHHAMKNATLEFCGVKPVKITTIANLRRLKKKQRELWLNKVTALGHRAR</sequence>
<feature type="domain" description="Flavodoxin-like fold" evidence="3">
    <location>
        <begin position="5"/>
        <end position="180"/>
    </location>
</feature>
<evidence type="ECO:0000313" key="5">
    <source>
        <dbReference type="Proteomes" id="UP000278351"/>
    </source>
</evidence>
<dbReference type="Proteomes" id="UP000278351">
    <property type="component" value="Unassembled WGS sequence"/>
</dbReference>
<proteinExistence type="inferred from homology"/>
<dbReference type="RefSeq" id="WP_123846229.1">
    <property type="nucleotide sequence ID" value="NZ_RPDH01000001.1"/>
</dbReference>
<dbReference type="Pfam" id="PF02525">
    <property type="entry name" value="Flavodoxin_2"/>
    <property type="match status" value="1"/>
</dbReference>
<comment type="similarity">
    <text evidence="1">Belongs to the NAD(P)H dehydrogenase (quinone) family.</text>
</comment>
<dbReference type="Gene3D" id="3.40.50.360">
    <property type="match status" value="1"/>
</dbReference>
<dbReference type="OrthoDB" id="652200at2"/>
<keyword evidence="2" id="KW-0560">Oxidoreductase</keyword>